<dbReference type="EMBL" id="FMTT01000074">
    <property type="protein sequence ID" value="SCW85850.1"/>
    <property type="molecule type" value="Genomic_DNA"/>
</dbReference>
<dbReference type="AlphaFoldDB" id="A0A1G4TWV1"/>
<evidence type="ECO:0000259" key="1">
    <source>
        <dbReference type="Pfam" id="PF04233"/>
    </source>
</evidence>
<proteinExistence type="predicted"/>
<name>A0A1G4TWV1_9BACL</name>
<dbReference type="Proteomes" id="UP000198601">
    <property type="component" value="Unassembled WGS sequence"/>
</dbReference>
<organism evidence="2 3">
    <name type="scientific">Paenibacillus tianmuensis</name>
    <dbReference type="NCBI Taxonomy" id="624147"/>
    <lineage>
        <taxon>Bacteria</taxon>
        <taxon>Bacillati</taxon>
        <taxon>Bacillota</taxon>
        <taxon>Bacilli</taxon>
        <taxon>Bacillales</taxon>
        <taxon>Paenibacillaceae</taxon>
        <taxon>Paenibacillus</taxon>
    </lineage>
</organism>
<dbReference type="Pfam" id="PF04233">
    <property type="entry name" value="Phage_Mu_F"/>
    <property type="match status" value="1"/>
</dbReference>
<dbReference type="NCBIfam" id="TIGR01641">
    <property type="entry name" value="phageSPP1_gp7"/>
    <property type="match status" value="1"/>
</dbReference>
<sequence length="261" mass="29749">MNKTERFIKKFLDRSEDKLLIRYDAWLKMVFSGIPIGASEVEIHQYHLPQPAMLSQILLQHAASMLDAGQEHADAESMALLRKHGMKLADLPILDVNREFTPEEAFEVLRRRELRLAGEVEADLVTAIKQVLLEYLVTGDMKSTRGSIANLLDQNQRRAVLIVTTETTYAYNRGRIISYRENRVDYVRFSAILDGRTSQICHSRHGLLMAMDDPSLGANTPPMHGRCRSVLTPIYSRYEPDLITNTDWGKVEPIPKGWRTG</sequence>
<feature type="domain" description="Phage head morphogenesis" evidence="1">
    <location>
        <begin position="148"/>
        <end position="231"/>
    </location>
</feature>
<evidence type="ECO:0000313" key="2">
    <source>
        <dbReference type="EMBL" id="SCW85850.1"/>
    </source>
</evidence>
<dbReference type="OrthoDB" id="9765386at2"/>
<protein>
    <submittedName>
        <fullName evidence="2">Phage putative head morphogenesis protein, SPP1 gp7 family</fullName>
    </submittedName>
</protein>
<dbReference type="STRING" id="624147.SAMN04487970_10743"/>
<dbReference type="InterPro" id="IPR006528">
    <property type="entry name" value="Phage_head_morphogenesis_dom"/>
</dbReference>
<accession>A0A1G4TWV1</accession>
<reference evidence="3" key="1">
    <citation type="submission" date="2016-10" db="EMBL/GenBank/DDBJ databases">
        <authorList>
            <person name="Varghese N."/>
            <person name="Submissions S."/>
        </authorList>
    </citation>
    <scope>NUCLEOTIDE SEQUENCE [LARGE SCALE GENOMIC DNA]</scope>
    <source>
        <strain evidence="3">CGMCC 1.8946</strain>
    </source>
</reference>
<evidence type="ECO:0000313" key="3">
    <source>
        <dbReference type="Proteomes" id="UP000198601"/>
    </source>
</evidence>
<keyword evidence="3" id="KW-1185">Reference proteome</keyword>
<gene>
    <name evidence="2" type="ORF">SAMN04487970_10743</name>
</gene>
<dbReference type="RefSeq" id="WP_090677044.1">
    <property type="nucleotide sequence ID" value="NZ_FMTT01000074.1"/>
</dbReference>